<keyword evidence="4" id="KW-0547">Nucleotide-binding</keyword>
<dbReference type="InterPro" id="IPR050763">
    <property type="entry name" value="ABC_transporter_ATP-binding"/>
</dbReference>
<evidence type="ECO:0000256" key="6">
    <source>
        <dbReference type="ARBA" id="ARBA00022967"/>
    </source>
</evidence>
<name>A0A917LH93_9NOCA</name>
<evidence type="ECO:0000256" key="3">
    <source>
        <dbReference type="ARBA" id="ARBA00022475"/>
    </source>
</evidence>
<organism evidence="11 12">
    <name type="scientific">Rhodococcoides trifolii</name>
    <dbReference type="NCBI Taxonomy" id="908250"/>
    <lineage>
        <taxon>Bacteria</taxon>
        <taxon>Bacillati</taxon>
        <taxon>Actinomycetota</taxon>
        <taxon>Actinomycetes</taxon>
        <taxon>Mycobacteriales</taxon>
        <taxon>Nocardiaceae</taxon>
        <taxon>Rhodococcoides</taxon>
    </lineage>
</organism>
<dbReference type="AlphaFoldDB" id="A0A917LH93"/>
<dbReference type="GO" id="GO:0005524">
    <property type="term" value="F:ATP binding"/>
    <property type="evidence" value="ECO:0007669"/>
    <property type="project" value="UniProtKB-KW"/>
</dbReference>
<comment type="subcellular location">
    <subcellularLocation>
        <location evidence="1">Cell membrane</location>
        <topology evidence="1">Peripheral membrane protein</topology>
        <orientation evidence="1">Cytoplasmic side</orientation>
    </subcellularLocation>
</comment>
<dbReference type="PROSITE" id="PS50893">
    <property type="entry name" value="ABC_TRANSPORTER_2"/>
    <property type="match status" value="1"/>
</dbReference>
<reference evidence="11" key="2">
    <citation type="submission" date="2020-09" db="EMBL/GenBank/DDBJ databases">
        <authorList>
            <person name="Sun Q."/>
            <person name="Sedlacek I."/>
        </authorList>
    </citation>
    <scope>NUCLEOTIDE SEQUENCE</scope>
    <source>
        <strain evidence="11">CCM 7905</strain>
    </source>
</reference>
<evidence type="ECO:0000256" key="1">
    <source>
        <dbReference type="ARBA" id="ARBA00004413"/>
    </source>
</evidence>
<dbReference type="EMBL" id="BMCU01000005">
    <property type="protein sequence ID" value="GGG23277.1"/>
    <property type="molecule type" value="Genomic_DNA"/>
</dbReference>
<dbReference type="RefSeq" id="WP_188546800.1">
    <property type="nucleotide sequence ID" value="NZ_BMCU01000005.1"/>
</dbReference>
<dbReference type="Gene3D" id="3.40.50.300">
    <property type="entry name" value="P-loop containing nucleotide triphosphate hydrolases"/>
    <property type="match status" value="1"/>
</dbReference>
<evidence type="ECO:0000256" key="2">
    <source>
        <dbReference type="ARBA" id="ARBA00022448"/>
    </source>
</evidence>
<dbReference type="InterPro" id="IPR003439">
    <property type="entry name" value="ABC_transporter-like_ATP-bd"/>
</dbReference>
<dbReference type="PANTHER" id="PTHR42711:SF19">
    <property type="entry name" value="DOXORUBICIN RESISTANCE ATP-BINDING PROTEIN DRRA"/>
    <property type="match status" value="1"/>
</dbReference>
<protein>
    <submittedName>
        <fullName evidence="11">Daunorubicin resistance protein DrrA family ABC transporter ATP-binding protein</fullName>
    </submittedName>
</protein>
<keyword evidence="2" id="KW-0813">Transport</keyword>
<evidence type="ECO:0000313" key="12">
    <source>
        <dbReference type="Proteomes" id="UP000654257"/>
    </source>
</evidence>
<keyword evidence="8" id="KW-0046">Antibiotic resistance</keyword>
<dbReference type="GO" id="GO:0055085">
    <property type="term" value="P:transmembrane transport"/>
    <property type="evidence" value="ECO:0007669"/>
    <property type="project" value="UniProtKB-ARBA"/>
</dbReference>
<sequence length="318" mass="33829">MTSQTEGKAVEVDSVCKSFGTVDALQGLTFSADVGSVLGILGPNGAGKTTVIDILCTLSTMDSGKATVCGFDVATHPAAVRERISMTGQYAALDETLNGRENLIFFGAMMGLRTRTARTRADYLLERFDLTDAASRAVSTYSGGMRRRLDIACGLVVKPSVVFLDEPTTGLDPRSRGRVWDLVESLSQDGITTILTTQYLDEADRLSDRIVVVDHGRVVADGTAADLKAAVGDTRCEALLENPGDTDRFAALLRDKFGESALTETAAGVVRMRAPDGVDTMSQIIECAGIASIRLRDIGLRNPSLDDVFLTLTSPAAP</sequence>
<keyword evidence="5 11" id="KW-0067">ATP-binding</keyword>
<dbReference type="InterPro" id="IPR003593">
    <property type="entry name" value="AAA+_ATPase"/>
</dbReference>
<keyword evidence="6" id="KW-1278">Translocase</keyword>
<dbReference type="GO" id="GO:0043215">
    <property type="term" value="P:daunorubicin transport"/>
    <property type="evidence" value="ECO:0007669"/>
    <property type="project" value="InterPro"/>
</dbReference>
<dbReference type="InterPro" id="IPR027417">
    <property type="entry name" value="P-loop_NTPase"/>
</dbReference>
<dbReference type="Proteomes" id="UP000654257">
    <property type="component" value="Unassembled WGS sequence"/>
</dbReference>
<keyword evidence="7" id="KW-0472">Membrane</keyword>
<evidence type="ECO:0000256" key="8">
    <source>
        <dbReference type="ARBA" id="ARBA00023251"/>
    </source>
</evidence>
<evidence type="ECO:0000256" key="9">
    <source>
        <dbReference type="ARBA" id="ARBA00049985"/>
    </source>
</evidence>
<proteinExistence type="inferred from homology"/>
<dbReference type="GO" id="GO:0046677">
    <property type="term" value="P:response to antibiotic"/>
    <property type="evidence" value="ECO:0007669"/>
    <property type="project" value="UniProtKB-KW"/>
</dbReference>
<keyword evidence="3" id="KW-1003">Cell membrane</keyword>
<dbReference type="PANTHER" id="PTHR42711">
    <property type="entry name" value="ABC TRANSPORTER ATP-BINDING PROTEIN"/>
    <property type="match status" value="1"/>
</dbReference>
<dbReference type="InterPro" id="IPR017871">
    <property type="entry name" value="ABC_transporter-like_CS"/>
</dbReference>
<feature type="domain" description="ABC transporter" evidence="10">
    <location>
        <begin position="10"/>
        <end position="240"/>
    </location>
</feature>
<dbReference type="SMART" id="SM00382">
    <property type="entry name" value="AAA"/>
    <property type="match status" value="1"/>
</dbReference>
<dbReference type="InterPro" id="IPR005894">
    <property type="entry name" value="DrrA"/>
</dbReference>
<dbReference type="FunFam" id="3.40.50.300:FF:000589">
    <property type="entry name" value="ABC transporter, ATP-binding subunit"/>
    <property type="match status" value="1"/>
</dbReference>
<keyword evidence="12" id="KW-1185">Reference proteome</keyword>
<gene>
    <name evidence="11" type="ORF">GCM10007304_41360</name>
</gene>
<dbReference type="Pfam" id="PF00005">
    <property type="entry name" value="ABC_tran"/>
    <property type="match status" value="1"/>
</dbReference>
<dbReference type="SUPFAM" id="SSF52540">
    <property type="entry name" value="P-loop containing nucleoside triphosphate hydrolases"/>
    <property type="match status" value="1"/>
</dbReference>
<evidence type="ECO:0000256" key="4">
    <source>
        <dbReference type="ARBA" id="ARBA00022741"/>
    </source>
</evidence>
<evidence type="ECO:0000259" key="10">
    <source>
        <dbReference type="PROSITE" id="PS50893"/>
    </source>
</evidence>
<dbReference type="NCBIfam" id="TIGR01188">
    <property type="entry name" value="drrA"/>
    <property type="match status" value="1"/>
</dbReference>
<evidence type="ECO:0000256" key="5">
    <source>
        <dbReference type="ARBA" id="ARBA00022840"/>
    </source>
</evidence>
<comment type="similarity">
    <text evidence="9">Belongs to the ABC transporter superfamily. Drug exporter-1 (DrugE1) (TC 3.A.1.105) family.</text>
</comment>
<comment type="caution">
    <text evidence="11">The sequence shown here is derived from an EMBL/GenBank/DDBJ whole genome shotgun (WGS) entry which is preliminary data.</text>
</comment>
<dbReference type="GO" id="GO:0016887">
    <property type="term" value="F:ATP hydrolysis activity"/>
    <property type="evidence" value="ECO:0007669"/>
    <property type="project" value="InterPro"/>
</dbReference>
<evidence type="ECO:0000313" key="11">
    <source>
        <dbReference type="EMBL" id="GGG23277.1"/>
    </source>
</evidence>
<dbReference type="GO" id="GO:1900753">
    <property type="term" value="P:doxorubicin transport"/>
    <property type="evidence" value="ECO:0007669"/>
    <property type="project" value="InterPro"/>
</dbReference>
<evidence type="ECO:0000256" key="7">
    <source>
        <dbReference type="ARBA" id="ARBA00023136"/>
    </source>
</evidence>
<accession>A0A917LH93</accession>
<reference evidence="11" key="1">
    <citation type="journal article" date="2014" name="Int. J. Syst. Evol. Microbiol.">
        <title>Complete genome sequence of Corynebacterium casei LMG S-19264T (=DSM 44701T), isolated from a smear-ripened cheese.</title>
        <authorList>
            <consortium name="US DOE Joint Genome Institute (JGI-PGF)"/>
            <person name="Walter F."/>
            <person name="Albersmeier A."/>
            <person name="Kalinowski J."/>
            <person name="Ruckert C."/>
        </authorList>
    </citation>
    <scope>NUCLEOTIDE SEQUENCE</scope>
    <source>
        <strain evidence="11">CCM 7905</strain>
    </source>
</reference>
<dbReference type="PROSITE" id="PS00211">
    <property type="entry name" value="ABC_TRANSPORTER_1"/>
    <property type="match status" value="1"/>
</dbReference>
<dbReference type="GO" id="GO:0005886">
    <property type="term" value="C:plasma membrane"/>
    <property type="evidence" value="ECO:0007669"/>
    <property type="project" value="UniProtKB-SubCell"/>
</dbReference>